<dbReference type="PROSITE" id="PS50097">
    <property type="entry name" value="BTB"/>
    <property type="match status" value="1"/>
</dbReference>
<sequence length="341" mass="39094">MDAWLQPVYANLIENKKFSDCRILVENEAFDCHKVILASCSEFFERLFLGSFRDSKSDEIRLQEVKPKTFAMFIQYVYTYSKEKLNECSNSMIMDLLSCGTRWLVNSIVSDCVKTLEGRANGMLLGDLVDLFQKAHSIKNQELIEISVKFLQSRFSPAMNCYNVLTMTSDVFEQYTIITGGYLPESERFKMIEAYVTVNGLIDSDPAKTSEVEVHRKKEGDSGIGELVAAKTSSDDDEQESSENEELEDKEEDEAKERGTVEKNKMKNTKIKVLHSKYVKMLLSHIKFNRMSKTEFYHIVGKSSLLTLKEKYENIYLTQPDSTPTSTLSRNTFGRAYECQP</sequence>
<dbReference type="Proteomes" id="UP001652661">
    <property type="component" value="Chromosome 3L"/>
</dbReference>
<dbReference type="PANTHER" id="PTHR46306">
    <property type="entry name" value="BTB/POZ DOMAIN-CONTAINING PROTEIN 9"/>
    <property type="match status" value="1"/>
</dbReference>
<protein>
    <submittedName>
        <fullName evidence="4">Kelch-like protein 40b</fullName>
    </submittedName>
</protein>
<gene>
    <name evidence="4" type="primary">LOC108073811</name>
</gene>
<feature type="domain" description="BTB" evidence="2">
    <location>
        <begin position="19"/>
        <end position="79"/>
    </location>
</feature>
<dbReference type="RefSeq" id="XP_017021075.1">
    <property type="nucleotide sequence ID" value="XM_017165586.3"/>
</dbReference>
<keyword evidence="3" id="KW-1185">Reference proteome</keyword>
<feature type="region of interest" description="Disordered" evidence="1">
    <location>
        <begin position="207"/>
        <end position="261"/>
    </location>
</feature>
<feature type="compositionally biased region" description="Basic and acidic residues" evidence="1">
    <location>
        <begin position="207"/>
        <end position="221"/>
    </location>
</feature>
<feature type="compositionally biased region" description="Acidic residues" evidence="1">
    <location>
        <begin position="235"/>
        <end position="252"/>
    </location>
</feature>
<dbReference type="OrthoDB" id="7872163at2759"/>
<dbReference type="SUPFAM" id="SSF54695">
    <property type="entry name" value="POZ domain"/>
    <property type="match status" value="1"/>
</dbReference>
<dbReference type="InterPro" id="IPR011333">
    <property type="entry name" value="SKP1/BTB/POZ_sf"/>
</dbReference>
<organism evidence="3 4">
    <name type="scientific">Drosophila kikkawai</name>
    <name type="common">Fruit fly</name>
    <dbReference type="NCBI Taxonomy" id="30033"/>
    <lineage>
        <taxon>Eukaryota</taxon>
        <taxon>Metazoa</taxon>
        <taxon>Ecdysozoa</taxon>
        <taxon>Arthropoda</taxon>
        <taxon>Hexapoda</taxon>
        <taxon>Insecta</taxon>
        <taxon>Pterygota</taxon>
        <taxon>Neoptera</taxon>
        <taxon>Endopterygota</taxon>
        <taxon>Diptera</taxon>
        <taxon>Brachycera</taxon>
        <taxon>Muscomorpha</taxon>
        <taxon>Ephydroidea</taxon>
        <taxon>Drosophilidae</taxon>
        <taxon>Drosophila</taxon>
        <taxon>Sophophora</taxon>
    </lineage>
</organism>
<dbReference type="Gene3D" id="3.30.710.10">
    <property type="entry name" value="Potassium Channel Kv1.1, Chain A"/>
    <property type="match status" value="1"/>
</dbReference>
<evidence type="ECO:0000259" key="2">
    <source>
        <dbReference type="PROSITE" id="PS50097"/>
    </source>
</evidence>
<accession>A0A6P4HZ64</accession>
<evidence type="ECO:0000256" key="1">
    <source>
        <dbReference type="SAM" id="MobiDB-lite"/>
    </source>
</evidence>
<dbReference type="SMART" id="SM00225">
    <property type="entry name" value="BTB"/>
    <property type="match status" value="1"/>
</dbReference>
<dbReference type="GO" id="GO:0005737">
    <property type="term" value="C:cytoplasm"/>
    <property type="evidence" value="ECO:0007669"/>
    <property type="project" value="TreeGrafter"/>
</dbReference>
<dbReference type="PANTHER" id="PTHR46306:SF1">
    <property type="entry name" value="BTB_POZ DOMAIN-CONTAINING PROTEIN 9"/>
    <property type="match status" value="1"/>
</dbReference>
<evidence type="ECO:0000313" key="3">
    <source>
        <dbReference type="Proteomes" id="UP001652661"/>
    </source>
</evidence>
<dbReference type="CDD" id="cd18186">
    <property type="entry name" value="BTB_POZ_ZBTB_KLHL-like"/>
    <property type="match status" value="1"/>
</dbReference>
<dbReference type="Pfam" id="PF00651">
    <property type="entry name" value="BTB"/>
    <property type="match status" value="1"/>
</dbReference>
<proteinExistence type="predicted"/>
<reference evidence="4" key="1">
    <citation type="submission" date="2025-08" db="UniProtKB">
        <authorList>
            <consortium name="RefSeq"/>
        </authorList>
    </citation>
    <scope>IDENTIFICATION</scope>
    <source>
        <strain evidence="4">14028-0561.14</strain>
        <tissue evidence="4">Whole fly</tissue>
    </source>
</reference>
<dbReference type="GeneID" id="108073811"/>
<name>A0A6P4HZ64_DROKI</name>
<evidence type="ECO:0000313" key="4">
    <source>
        <dbReference type="RefSeq" id="XP_017021075.1"/>
    </source>
</evidence>
<dbReference type="AlphaFoldDB" id="A0A6P4HZ64"/>
<dbReference type="InterPro" id="IPR052407">
    <property type="entry name" value="BTB_POZ_domain_cont_9"/>
</dbReference>
<dbReference type="InterPro" id="IPR000210">
    <property type="entry name" value="BTB/POZ_dom"/>
</dbReference>